<reference evidence="4 5" key="1">
    <citation type="journal article" date="2010" name="Genome Biol. Evol.">
        <title>The sequence of a 1.8-mb bacterial linear plasmid reveals a rich evolutionary reservoir of secondary metabolic pathways.</title>
        <authorList>
            <person name="Medema M.H."/>
            <person name="Trefzer A."/>
            <person name="Kovalchuk A."/>
            <person name="van den Berg M."/>
            <person name="Mueller U."/>
            <person name="Heijne W."/>
            <person name="Wu L."/>
            <person name="Alam M.T."/>
            <person name="Ronning C.M."/>
            <person name="Nierman W.C."/>
            <person name="Bovenberg R.A.L."/>
            <person name="Breitling R."/>
            <person name="Takano E."/>
        </authorList>
    </citation>
    <scope>NUCLEOTIDE SEQUENCE [LARGE SCALE GENOMIC DNA]</scope>
    <source>
        <strain evidence="5">ATCC 27064 / DSM 738 / JCM 4710 / NBRC 13307 / NCIMB 12785 / NRRL 3585 / VKM Ac-602</strain>
    </source>
</reference>
<feature type="compositionally biased region" description="Low complexity" evidence="1">
    <location>
        <begin position="38"/>
        <end position="48"/>
    </location>
</feature>
<feature type="signal peptide" evidence="2">
    <location>
        <begin position="1"/>
        <end position="26"/>
    </location>
</feature>
<dbReference type="Pfam" id="PF00144">
    <property type="entry name" value="Beta-lactamase"/>
    <property type="match status" value="1"/>
</dbReference>
<dbReference type="Proteomes" id="UP000002357">
    <property type="component" value="Chromosome"/>
</dbReference>
<dbReference type="AlphaFoldDB" id="B5GUT9"/>
<dbReference type="PANTHER" id="PTHR46825">
    <property type="entry name" value="D-ALANYL-D-ALANINE-CARBOXYPEPTIDASE/ENDOPEPTIDASE AMPH"/>
    <property type="match status" value="1"/>
</dbReference>
<accession>B5GUT9</accession>
<dbReference type="GeneID" id="93728730"/>
<dbReference type="SUPFAM" id="SSF56601">
    <property type="entry name" value="beta-lactamase/transpeptidase-like"/>
    <property type="match status" value="1"/>
</dbReference>
<feature type="domain" description="Beta-lactamase-related" evidence="3">
    <location>
        <begin position="58"/>
        <end position="381"/>
    </location>
</feature>
<keyword evidence="2" id="KW-0732">Signal</keyword>
<dbReference type="eggNOG" id="COG1680">
    <property type="taxonomic scope" value="Bacteria"/>
</dbReference>
<evidence type="ECO:0000259" key="3">
    <source>
        <dbReference type="Pfam" id="PF00144"/>
    </source>
</evidence>
<dbReference type="EMBL" id="CM000913">
    <property type="protein sequence ID" value="EFG09895.1"/>
    <property type="molecule type" value="Genomic_DNA"/>
</dbReference>
<evidence type="ECO:0000256" key="1">
    <source>
        <dbReference type="SAM" id="MobiDB-lite"/>
    </source>
</evidence>
<dbReference type="InterPro" id="IPR001466">
    <property type="entry name" value="Beta-lactam-related"/>
</dbReference>
<sequence length="395" mass="42034">MRVRTGMVGFTAAAVAFTVLTGPAQALDQGPGQGQGRAQGQAQEQGSGKRSHTQQALDELVRAGAVGVVARSEKQGAVWKGTAGVADRTTGKPRKANEHFRIGSITKTFVATVLLQLEAEGRLSLDDTVERHLPGLIRDGGNDGRKITVRQLLNHSSGLPEYLRNQTFYDRYINLPGFLENRYTQHSPADLVRTGMALGQDFAPGTRFSYSNTGYIVAGMIVEKVTGNRYEDEIRERIAEPLKLRGTGSPGTATGIPRPSARGYGVGPDGTLHDLTELSPTVAWSAGDMISTTADLNRFFGALLGGKVLPKKQLNAMKTTLPDPNGFIEGYGLGLYTTTTKCGTKLWGHAGGIMGWGADAVTTEDGRHTLAASANGGADGFEPVVDAEYCGTKKR</sequence>
<dbReference type="KEGG" id="sclf:BB341_04805"/>
<evidence type="ECO:0000256" key="2">
    <source>
        <dbReference type="SAM" id="SignalP"/>
    </source>
</evidence>
<evidence type="ECO:0000313" key="4">
    <source>
        <dbReference type="EMBL" id="EFG09895.1"/>
    </source>
</evidence>
<dbReference type="InterPro" id="IPR050491">
    <property type="entry name" value="AmpC-like"/>
</dbReference>
<gene>
    <name evidence="4" type="ORF">SCLAV_4822</name>
</gene>
<dbReference type="PANTHER" id="PTHR46825:SF7">
    <property type="entry name" value="D-ALANYL-D-ALANINE CARBOXYPEPTIDASE"/>
    <property type="match status" value="1"/>
</dbReference>
<feature type="region of interest" description="Disordered" evidence="1">
    <location>
        <begin position="26"/>
        <end position="54"/>
    </location>
</feature>
<dbReference type="InterPro" id="IPR012338">
    <property type="entry name" value="Beta-lactam/transpept-like"/>
</dbReference>
<organism evidence="4 5">
    <name type="scientific">Streptomyces clavuligerus</name>
    <dbReference type="NCBI Taxonomy" id="1901"/>
    <lineage>
        <taxon>Bacteria</taxon>
        <taxon>Bacillati</taxon>
        <taxon>Actinomycetota</taxon>
        <taxon>Actinomycetes</taxon>
        <taxon>Kitasatosporales</taxon>
        <taxon>Streptomycetaceae</taxon>
        <taxon>Streptomyces</taxon>
    </lineage>
</organism>
<feature type="chain" id="PRO_5009685682" evidence="2">
    <location>
        <begin position="27"/>
        <end position="395"/>
    </location>
</feature>
<dbReference type="Gene3D" id="3.40.710.10">
    <property type="entry name" value="DD-peptidase/beta-lactamase superfamily"/>
    <property type="match status" value="1"/>
</dbReference>
<proteinExistence type="predicted"/>
<name>B5GUT9_STRCL</name>
<dbReference type="OrthoDB" id="5177574at2"/>
<keyword evidence="5" id="KW-1185">Reference proteome</keyword>
<protein>
    <submittedName>
        <fullName evidence="4">Alkaline d-peptidase</fullName>
    </submittedName>
</protein>
<dbReference type="RefSeq" id="WP_003955600.1">
    <property type="nucleotide sequence ID" value="NZ_CM000913.1"/>
</dbReference>
<evidence type="ECO:0000313" key="5">
    <source>
        <dbReference type="Proteomes" id="UP000002357"/>
    </source>
</evidence>
<dbReference type="MEROPS" id="S12.003"/>